<evidence type="ECO:0000313" key="3">
    <source>
        <dbReference type="Proteomes" id="UP000266841"/>
    </source>
</evidence>
<reference evidence="2 3" key="1">
    <citation type="journal article" date="2012" name="Genome Biol.">
        <title>Genome and low-iron response of an oceanic diatom adapted to chronic iron limitation.</title>
        <authorList>
            <person name="Lommer M."/>
            <person name="Specht M."/>
            <person name="Roy A.S."/>
            <person name="Kraemer L."/>
            <person name="Andreson R."/>
            <person name="Gutowska M.A."/>
            <person name="Wolf J."/>
            <person name="Bergner S.V."/>
            <person name="Schilhabel M.B."/>
            <person name="Klostermeier U.C."/>
            <person name="Beiko R.G."/>
            <person name="Rosenstiel P."/>
            <person name="Hippler M."/>
            <person name="Laroche J."/>
        </authorList>
    </citation>
    <scope>NUCLEOTIDE SEQUENCE [LARGE SCALE GENOMIC DNA]</scope>
    <source>
        <strain evidence="2 3">CCMP1005</strain>
    </source>
</reference>
<feature type="region of interest" description="Disordered" evidence="1">
    <location>
        <begin position="307"/>
        <end position="342"/>
    </location>
</feature>
<sequence>MDSDGFLCLSIGFPVSGEHRRGSGDPAEMGWGKVKKRKFTTLTPLISPPAPPHRPLPNGGRPLGGSSSMARPAKRGGGTGTRPYLFFVAFALALSLANYRLSSRLEDFVGDRPDGGGDSRHASLRGGLSDFRRTGSMGTRGSRVSARTKGDTRRYAYSPLKGERYNFTVAICAIVKDGEAYLNEWLDYHLDALGIEMAVIYDNSWNFEVRDGMFEWLRCSVEPCADLRLNTNAPTKMETWYNNTRAHPVYGRVEVRPSRDIHDPKRQKRAYTDCILRYGRNVPEGAVNYNQDQMGLVNVTDRALPPRRGRRLLRADRRRRVPGPKRSLRFSPRGSARLRRAVRPGGCPDCQLDALRDGQPYAVHAGAGPEAVPVPGREGPRRHQDDRAELRVLQHEDSPLDRFVRERPHDVPSRIDPAQQRVQDGGERRRVALVRASPAPLPVHV</sequence>
<feature type="region of interest" description="Disordered" evidence="1">
    <location>
        <begin position="363"/>
        <end position="383"/>
    </location>
</feature>
<dbReference type="AlphaFoldDB" id="K0TDR6"/>
<dbReference type="EMBL" id="AGNL01003044">
    <property type="protein sequence ID" value="EJK75249.1"/>
    <property type="molecule type" value="Genomic_DNA"/>
</dbReference>
<feature type="compositionally biased region" description="Basic and acidic residues" evidence="1">
    <location>
        <begin position="404"/>
        <end position="413"/>
    </location>
</feature>
<feature type="compositionally biased region" description="Pro residues" evidence="1">
    <location>
        <begin position="46"/>
        <end position="55"/>
    </location>
</feature>
<keyword evidence="3" id="KW-1185">Reference proteome</keyword>
<evidence type="ECO:0008006" key="4">
    <source>
        <dbReference type="Google" id="ProtNLM"/>
    </source>
</evidence>
<comment type="caution">
    <text evidence="2">The sequence shown here is derived from an EMBL/GenBank/DDBJ whole genome shotgun (WGS) entry which is preliminary data.</text>
</comment>
<dbReference type="Proteomes" id="UP000266841">
    <property type="component" value="Unassembled WGS sequence"/>
</dbReference>
<proteinExistence type="predicted"/>
<feature type="region of interest" description="Disordered" evidence="1">
    <location>
        <begin position="404"/>
        <end position="428"/>
    </location>
</feature>
<evidence type="ECO:0000313" key="2">
    <source>
        <dbReference type="EMBL" id="EJK75249.1"/>
    </source>
</evidence>
<name>K0TDR6_THAOC</name>
<accession>K0TDR6</accession>
<gene>
    <name evidence="2" type="ORF">THAOC_03032</name>
</gene>
<organism evidence="2 3">
    <name type="scientific">Thalassiosira oceanica</name>
    <name type="common">Marine diatom</name>
    <dbReference type="NCBI Taxonomy" id="159749"/>
    <lineage>
        <taxon>Eukaryota</taxon>
        <taxon>Sar</taxon>
        <taxon>Stramenopiles</taxon>
        <taxon>Ochrophyta</taxon>
        <taxon>Bacillariophyta</taxon>
        <taxon>Coscinodiscophyceae</taxon>
        <taxon>Thalassiosirophycidae</taxon>
        <taxon>Thalassiosirales</taxon>
        <taxon>Thalassiosiraceae</taxon>
        <taxon>Thalassiosira</taxon>
    </lineage>
</organism>
<evidence type="ECO:0000256" key="1">
    <source>
        <dbReference type="SAM" id="MobiDB-lite"/>
    </source>
</evidence>
<feature type="compositionally biased region" description="Basic residues" evidence="1">
    <location>
        <begin position="307"/>
        <end position="328"/>
    </location>
</feature>
<feature type="region of interest" description="Disordered" evidence="1">
    <location>
        <begin position="45"/>
        <end position="76"/>
    </location>
</feature>
<protein>
    <recommendedName>
        <fullName evidence="4">Glycosyltransferase family 92 protein</fullName>
    </recommendedName>
</protein>